<evidence type="ECO:0000256" key="1">
    <source>
        <dbReference type="PROSITE-ProRule" id="PRU00023"/>
    </source>
</evidence>
<dbReference type="eggNOG" id="KOG0502">
    <property type="taxonomic scope" value="Eukaryota"/>
</dbReference>
<dbReference type="Gene3D" id="1.25.40.20">
    <property type="entry name" value="Ankyrin repeat-containing domain"/>
    <property type="match status" value="4"/>
</dbReference>
<organism evidence="3 5">
    <name type="scientific">Gibberella zeae (strain ATCC MYA-4620 / CBS 123657 / FGSC 9075 / NRRL 31084 / PH-1)</name>
    <name type="common">Wheat head blight fungus</name>
    <name type="synonym">Fusarium graminearum</name>
    <dbReference type="NCBI Taxonomy" id="229533"/>
    <lineage>
        <taxon>Eukaryota</taxon>
        <taxon>Fungi</taxon>
        <taxon>Dikarya</taxon>
        <taxon>Ascomycota</taxon>
        <taxon>Pezizomycotina</taxon>
        <taxon>Sordariomycetes</taxon>
        <taxon>Hypocreomycetidae</taxon>
        <taxon>Hypocreales</taxon>
        <taxon>Nectriaceae</taxon>
        <taxon>Fusarium</taxon>
    </lineage>
</organism>
<dbReference type="SMART" id="SM00248">
    <property type="entry name" value="ANK"/>
    <property type="match status" value="9"/>
</dbReference>
<feature type="repeat" description="ANK" evidence="1">
    <location>
        <begin position="577"/>
        <end position="602"/>
    </location>
</feature>
<dbReference type="EnsemblFungi" id="CEF76048">
    <property type="protein sequence ID" value="CEF76048"/>
    <property type="gene ID" value="FGRRES_17399"/>
</dbReference>
<dbReference type="InParanoid" id="A0A098DAQ4"/>
<protein>
    <submittedName>
        <fullName evidence="3">Chromosome 1, complete genome</fullName>
    </submittedName>
</protein>
<dbReference type="AlphaFoldDB" id="A0A098DAQ4"/>
<dbReference type="VEuPathDB" id="FungiDB:FGRAMPH1_01G08491"/>
<dbReference type="PANTHER" id="PTHR40641:SF2">
    <property type="entry name" value="INVOLUCRIN REPEAT PROTEIN"/>
    <property type="match status" value="1"/>
</dbReference>
<evidence type="ECO:0000313" key="3">
    <source>
        <dbReference type="EMBL" id="CEF76048.1"/>
    </source>
</evidence>
<evidence type="ECO:0000259" key="2">
    <source>
        <dbReference type="Pfam" id="PF06985"/>
    </source>
</evidence>
<keyword evidence="5" id="KW-1185">Reference proteome</keyword>
<dbReference type="STRING" id="229533.A0A098DAQ4"/>
<reference evidence="4 5" key="1">
    <citation type="journal article" date="2007" name="Science">
        <title>The Fusarium graminearum genome reveals a link between localized polymorphism and pathogen specialization.</title>
        <authorList>
            <person name="Cuomo C.A."/>
            <person name="Gueldener U."/>
            <person name="Xu J.-R."/>
            <person name="Trail F."/>
            <person name="Turgeon B.G."/>
            <person name="Di Pietro A."/>
            <person name="Walton J.D."/>
            <person name="Ma L.-J."/>
            <person name="Baker S.E."/>
            <person name="Rep M."/>
            <person name="Adam G."/>
            <person name="Antoniw J."/>
            <person name="Baldwin T."/>
            <person name="Calvo S.E."/>
            <person name="Chang Y.-L."/>
            <person name="DeCaprio D."/>
            <person name="Gale L.R."/>
            <person name="Gnerre S."/>
            <person name="Goswami R.S."/>
            <person name="Hammond-Kosack K."/>
            <person name="Harris L.J."/>
            <person name="Hilburn K."/>
            <person name="Kennell J.C."/>
            <person name="Kroken S."/>
            <person name="Magnuson J.K."/>
            <person name="Mannhaupt G."/>
            <person name="Mauceli E.W."/>
            <person name="Mewes H.-W."/>
            <person name="Mitterbauer R."/>
            <person name="Muehlbauer G."/>
            <person name="Muensterkoetter M."/>
            <person name="Nelson D."/>
            <person name="O'Donnell K."/>
            <person name="Ouellet T."/>
            <person name="Qi W."/>
            <person name="Quesneville H."/>
            <person name="Roncero M.I.G."/>
            <person name="Seong K.-Y."/>
            <person name="Tetko I.V."/>
            <person name="Urban M."/>
            <person name="Waalwijk C."/>
            <person name="Ward T.J."/>
            <person name="Yao J."/>
            <person name="Birren B.W."/>
            <person name="Kistler H.C."/>
        </authorList>
    </citation>
    <scope>NUCLEOTIDE SEQUENCE [LARGE SCALE GENOMIC DNA]</scope>
    <source>
        <strain evidence="5">ATCC MYA-4620 / CBS 123657 / FGSC 9075 / NRRL 31084 / PH-1</strain>
        <strain evidence="4">PH-1 / ATCC MYA-4620 / FGSC 9075 / NRRL 31084</strain>
    </source>
</reference>
<dbReference type="Pfam" id="PF12796">
    <property type="entry name" value="Ank_2"/>
    <property type="match status" value="4"/>
</dbReference>
<reference evidence="4 5" key="2">
    <citation type="journal article" date="2010" name="Nature">
        <title>Comparative genomics reveals mobile pathogenicity chromosomes in Fusarium.</title>
        <authorList>
            <person name="Ma L.J."/>
            <person name="van der Does H.C."/>
            <person name="Borkovich K.A."/>
            <person name="Coleman J.J."/>
            <person name="Daboussi M.J."/>
            <person name="Di Pietro A."/>
            <person name="Dufresne M."/>
            <person name="Freitag M."/>
            <person name="Grabherr M."/>
            <person name="Henrissat B."/>
            <person name="Houterman P.M."/>
            <person name="Kang S."/>
            <person name="Shim W.B."/>
            <person name="Woloshuk C."/>
            <person name="Xie X."/>
            <person name="Xu J.R."/>
            <person name="Antoniw J."/>
            <person name="Baker S.E."/>
            <person name="Bluhm B.H."/>
            <person name="Breakspear A."/>
            <person name="Brown D.W."/>
            <person name="Butchko R.A."/>
            <person name="Chapman S."/>
            <person name="Coulson R."/>
            <person name="Coutinho P.M."/>
            <person name="Danchin E.G."/>
            <person name="Diener A."/>
            <person name="Gale L.R."/>
            <person name="Gardiner D.M."/>
            <person name="Goff S."/>
            <person name="Hammond-Kosack K.E."/>
            <person name="Hilburn K."/>
            <person name="Hua-Van A."/>
            <person name="Jonkers W."/>
            <person name="Kazan K."/>
            <person name="Kodira C.D."/>
            <person name="Koehrsen M."/>
            <person name="Kumar L."/>
            <person name="Lee Y.H."/>
            <person name="Li L."/>
            <person name="Manners J.M."/>
            <person name="Miranda-Saavedra D."/>
            <person name="Mukherjee M."/>
            <person name="Park G."/>
            <person name="Park J."/>
            <person name="Park S.Y."/>
            <person name="Proctor R.H."/>
            <person name="Regev A."/>
            <person name="Ruiz-Roldan M.C."/>
            <person name="Sain D."/>
            <person name="Sakthikumar S."/>
            <person name="Sykes S."/>
            <person name="Schwartz D.C."/>
            <person name="Turgeon B.G."/>
            <person name="Wapinski I."/>
            <person name="Yoder O."/>
            <person name="Young S."/>
            <person name="Zeng Q."/>
            <person name="Zhou S."/>
            <person name="Galagan J."/>
            <person name="Cuomo C.A."/>
            <person name="Kistler H.C."/>
            <person name="Rep M."/>
        </authorList>
    </citation>
    <scope>GENOME REANNOTATION</scope>
    <source>
        <strain evidence="5">ATCC MYA-4620 / CBS 123657 / FGSC 9075 / NRRL 31084 / PH-1</strain>
        <strain evidence="4">PH-1 / ATCC MYA-4620 / FGSC 9075 / NRRL 31084</strain>
    </source>
</reference>
<dbReference type="InterPro" id="IPR010730">
    <property type="entry name" value="HET"/>
</dbReference>
<reference evidence="3 5" key="3">
    <citation type="journal article" date="2015" name="BMC Genomics">
        <title>The completed genome sequence of the pathogenic ascomycete fungus Fusarium graminearum.</title>
        <authorList>
            <person name="King R."/>
            <person name="Urban M."/>
            <person name="Hammond-Kosack M.C."/>
            <person name="Hassani-Pak K."/>
            <person name="Hammond-Kosack K.E."/>
        </authorList>
    </citation>
    <scope>NUCLEOTIDE SEQUENCE [LARGE SCALE GENOMIC DNA]</scope>
    <source>
        <strain evidence="5">ATCC MYA-4620 / CBS 123657 / FGSC 9075 / NRRL 31084 / PH-1</strain>
        <strain evidence="3">PH-1</strain>
    </source>
</reference>
<feature type="repeat" description="ANK" evidence="1">
    <location>
        <begin position="611"/>
        <end position="633"/>
    </location>
</feature>
<feature type="repeat" description="ANK" evidence="1">
    <location>
        <begin position="793"/>
        <end position="826"/>
    </location>
</feature>
<dbReference type="Proteomes" id="UP000070720">
    <property type="component" value="Chromosome 1"/>
</dbReference>
<dbReference type="PROSITE" id="PS50297">
    <property type="entry name" value="ANK_REP_REGION"/>
    <property type="match status" value="7"/>
</dbReference>
<dbReference type="PROSITE" id="PS50088">
    <property type="entry name" value="ANK_REPEAT"/>
    <property type="match status" value="7"/>
</dbReference>
<dbReference type="Pfam" id="PF06985">
    <property type="entry name" value="HET"/>
    <property type="match status" value="1"/>
</dbReference>
<dbReference type="InterPro" id="IPR053268">
    <property type="entry name" value="Woronin_anchor"/>
</dbReference>
<accession>A0A098DAQ4</accession>
<feature type="repeat" description="ANK" evidence="1">
    <location>
        <begin position="827"/>
        <end position="851"/>
    </location>
</feature>
<feature type="repeat" description="ANK" evidence="1">
    <location>
        <begin position="651"/>
        <end position="673"/>
    </location>
</feature>
<proteinExistence type="predicted"/>
<dbReference type="InterPro" id="IPR036770">
    <property type="entry name" value="Ankyrin_rpt-contain_sf"/>
</dbReference>
<feature type="domain" description="Heterokaryon incompatibility" evidence="2">
    <location>
        <begin position="47"/>
        <end position="176"/>
    </location>
</feature>
<feature type="repeat" description="ANK" evidence="1">
    <location>
        <begin position="685"/>
        <end position="709"/>
    </location>
</feature>
<dbReference type="InterPro" id="IPR002110">
    <property type="entry name" value="Ankyrin_rpt"/>
</dbReference>
<evidence type="ECO:0000313" key="4">
    <source>
        <dbReference type="EnsemblFungi" id="CEF76048"/>
    </source>
</evidence>
<accession>A0A0E0RXS3</accession>
<dbReference type="SUPFAM" id="SSF48403">
    <property type="entry name" value="Ankyrin repeat"/>
    <property type="match status" value="1"/>
</dbReference>
<keyword evidence="1" id="KW-0040">ANK repeat</keyword>
<dbReference type="EMBL" id="HG970332">
    <property type="protein sequence ID" value="CEF76048.1"/>
    <property type="molecule type" value="Genomic_DNA"/>
</dbReference>
<gene>
    <name evidence="4" type="primary">FG10596.1</name>
    <name evidence="3" type="ORF">FGRAMPH1_01T08491</name>
</gene>
<evidence type="ECO:0000313" key="5">
    <source>
        <dbReference type="Proteomes" id="UP000070720"/>
    </source>
</evidence>
<name>A0A098DAQ4_GIBZE</name>
<reference evidence="4" key="4">
    <citation type="submission" date="2017-01" db="UniProtKB">
        <authorList>
            <consortium name="EnsemblFungi"/>
        </authorList>
    </citation>
    <scope>IDENTIFICATION</scope>
    <source>
        <strain evidence="4">PH-1 / ATCC MYA-4620 / FGSC 9075 / NRRL 31084</strain>
    </source>
</reference>
<sequence length="1263" mass="142299">MERYGYSKLAEGSIRLLRLLPDQDKQSQIQCQLFEFALLNSHSTCPYEALSYVWGFDNKPCSITVNSGDLRIGSNLHAALSSLRHSTLERIIWIDALCINQDDMTEKGQQVQSMAKIYAKANCVIVWLGEAADESDRALLEICGAAVESPTNQEDPQKIFSLLSRPWFQRIWVLQEVAAARHVLIKCGSTEIDGYAFCSGLSALKLSYDNFERLRPLVTSVTYLIRGAILRPRHTGPLGGRFSLNIRPLSELVEMYHTRKATERRDKVYALLGMSSDDPTTAGLSIDYTLPWSQVFESLIKYTLSHSLSVKTWDDKEIAVIRSKGLVLGEVCLVERDHDWEDSQKVGIAWKHIYFERYRTSVWKVQASAKSIKEGDVVCLFQEAKNPTIIRPCGSFWVVIMISLPTGPIQQKNTVPQNEVRLNVDQFRSATCSRDLVLIWDWDTHSIESLNNEERRYENLVLEQFENDSLMEELHKIAILANMGLVLRDLHKHAKSEDCIRKVLAIFETTIKNRKDASNSNDCKTSFDITSDMEGIVKLFLHIKGGWLPLQWASEDGHDAIVKQILQKADPNMVDEEGRTPLSWASEKGFGSAVKVLLGTGAVDPDARDKAGWTPLPWAAKNGHEEIVKLLLSTKTVDPDAKEGNDETRGTRRTPLLLASEAGHMEVVRLLLETHKVDLGARDESGGTSLMWAVKNGHTDVVRLLLQTGKIDPNASEEGEVENEGGRTPLMWAASNGNEEIVRLLLNTRRVKSGVREKSSRTAIAFAAESGHGAIVKLLLSTIRAGPDVPDKDGRTPLMLAAEGGFEEIVQLLLHTNKVDINSKDKRGRTPLFLAAKNGHEHIVNILAERNELTYQELQRQVPITSNHEDFLHIRDDDYFEDRCKQLFSDVQHWVTRFSRAGDMRTSRRRDEIDDDVVDNLEAMLINQLDERDDDPAPGLPAHLTSGINDEKIIDRLDNVVLDGTDVDIYLSDRSHRRDVFTAMIMNMIWEFIFTRYLFGLDRHSRQLLKSLERQLAGPPEAGRKWRAITLTLLSQRETARRQLSLDAEAVTNAIFQTVCAVLSPPTNIRNHLRTQLQLVVLDAAELSIEMRTQKAEYMMLPPLHPEYDTNGDLAAPIIFNADMMNECSARTEISNEDLQAHEVVVRMALFPLLVKKGGDDGVGDEEIVVFPTQVLIAPQDTDEAKVMAVPDNSVRERGLEVAAFPADNISLVTETYSEDRILEASNIPQRRIVHARRIKSNNHGSGKRRLGWVREILTKVRK</sequence>
<dbReference type="PANTHER" id="PTHR40641">
    <property type="entry name" value="INVOLUCRIN REPEAT PROTEIN (AFU_ORTHOLOGUE AFUA_2G08060)"/>
    <property type="match status" value="1"/>
</dbReference>
<feature type="repeat" description="ANK" evidence="1">
    <location>
        <begin position="725"/>
        <end position="747"/>
    </location>
</feature>